<dbReference type="PROSITE" id="PS50110">
    <property type="entry name" value="RESPONSE_REGULATORY"/>
    <property type="match status" value="1"/>
</dbReference>
<proteinExistence type="predicted"/>
<gene>
    <name evidence="5" type="ORF">MRS75_02355</name>
</gene>
<dbReference type="SUPFAM" id="SSF52172">
    <property type="entry name" value="CheY-like"/>
    <property type="match status" value="1"/>
</dbReference>
<dbReference type="CDD" id="cd17546">
    <property type="entry name" value="REC_hyHK_CKI1_RcsC-like"/>
    <property type="match status" value="1"/>
</dbReference>
<keyword evidence="6" id="KW-1185">Reference proteome</keyword>
<dbReference type="EMBL" id="JALDYZ010000001">
    <property type="protein sequence ID" value="MDI7920920.1"/>
    <property type="molecule type" value="Genomic_DNA"/>
</dbReference>
<accession>A0AAE3Q9Q1</accession>
<dbReference type="AlphaFoldDB" id="A0AAE3Q9Q1"/>
<dbReference type="Proteomes" id="UP001161580">
    <property type="component" value="Unassembled WGS sequence"/>
</dbReference>
<evidence type="ECO:0000259" key="4">
    <source>
        <dbReference type="PROSITE" id="PS50110"/>
    </source>
</evidence>
<evidence type="ECO:0000256" key="2">
    <source>
        <dbReference type="ARBA" id="ARBA00023012"/>
    </source>
</evidence>
<dbReference type="Pfam" id="PF00072">
    <property type="entry name" value="Response_reg"/>
    <property type="match status" value="1"/>
</dbReference>
<comment type="caution">
    <text evidence="5">The sequence shown here is derived from an EMBL/GenBank/DDBJ whole genome shotgun (WGS) entry which is preliminary data.</text>
</comment>
<dbReference type="SMART" id="SM00448">
    <property type="entry name" value="REC"/>
    <property type="match status" value="1"/>
</dbReference>
<evidence type="ECO:0000256" key="1">
    <source>
        <dbReference type="ARBA" id="ARBA00022553"/>
    </source>
</evidence>
<keyword evidence="1 3" id="KW-0597">Phosphoprotein</keyword>
<feature type="domain" description="Response regulatory" evidence="4">
    <location>
        <begin position="1"/>
        <end position="101"/>
    </location>
</feature>
<evidence type="ECO:0000313" key="5">
    <source>
        <dbReference type="EMBL" id="MDI7920920.1"/>
    </source>
</evidence>
<protein>
    <submittedName>
        <fullName evidence="5">Response regulator</fullName>
    </submittedName>
</protein>
<evidence type="ECO:0000313" key="6">
    <source>
        <dbReference type="Proteomes" id="UP001161580"/>
    </source>
</evidence>
<dbReference type="PANTHER" id="PTHR45339">
    <property type="entry name" value="HYBRID SIGNAL TRANSDUCTION HISTIDINE KINASE J"/>
    <property type="match status" value="1"/>
</dbReference>
<reference evidence="5" key="1">
    <citation type="submission" date="2022-03" db="EMBL/GenBank/DDBJ databases">
        <title>Fererhizobium litorale gen. nov., sp. nov., isolated from sandy sediments of the Sea of Japan seashore.</title>
        <authorList>
            <person name="Romanenko L."/>
            <person name="Kurilenko V."/>
            <person name="Otstavnykh N."/>
            <person name="Svetashev V."/>
            <person name="Tekutyeva L."/>
            <person name="Isaeva M."/>
            <person name="Mikhailov V."/>
        </authorList>
    </citation>
    <scope>NUCLEOTIDE SEQUENCE</scope>
    <source>
        <strain evidence="5">KMM 9576</strain>
    </source>
</reference>
<dbReference type="PANTHER" id="PTHR45339:SF1">
    <property type="entry name" value="HYBRID SIGNAL TRANSDUCTION HISTIDINE KINASE J"/>
    <property type="match status" value="1"/>
</dbReference>
<dbReference type="InterPro" id="IPR011006">
    <property type="entry name" value="CheY-like_superfamily"/>
</dbReference>
<sequence length="111" mass="12086">MTGLSYLIVGNGRAAVEAWETHRPSMVVMDVLLPAISGFQAAREIRQRERKSADPARVPIVGVTSYSPEIDRSLCLDAGMDDQIVKPLSPEPLVAKISEWLRRDIAIASAG</sequence>
<keyword evidence="2" id="KW-0902">Two-component regulatory system</keyword>
<feature type="modified residue" description="4-aspartylphosphate" evidence="3">
    <location>
        <position position="30"/>
    </location>
</feature>
<dbReference type="InterPro" id="IPR001789">
    <property type="entry name" value="Sig_transdc_resp-reg_receiver"/>
</dbReference>
<evidence type="ECO:0000256" key="3">
    <source>
        <dbReference type="PROSITE-ProRule" id="PRU00169"/>
    </source>
</evidence>
<name>A0AAE3Q9Q1_9HYPH</name>
<organism evidence="5 6">
    <name type="scientific">Ferirhizobium litorale</name>
    <dbReference type="NCBI Taxonomy" id="2927786"/>
    <lineage>
        <taxon>Bacteria</taxon>
        <taxon>Pseudomonadati</taxon>
        <taxon>Pseudomonadota</taxon>
        <taxon>Alphaproteobacteria</taxon>
        <taxon>Hyphomicrobiales</taxon>
        <taxon>Rhizobiaceae</taxon>
        <taxon>Ferirhizobium</taxon>
    </lineage>
</organism>
<dbReference type="GO" id="GO:0000160">
    <property type="term" value="P:phosphorelay signal transduction system"/>
    <property type="evidence" value="ECO:0007669"/>
    <property type="project" value="UniProtKB-KW"/>
</dbReference>
<dbReference type="Gene3D" id="3.40.50.2300">
    <property type="match status" value="1"/>
</dbReference>